<feature type="non-terminal residue" evidence="1">
    <location>
        <position position="33"/>
    </location>
</feature>
<dbReference type="AlphaFoldDB" id="A0A4Y2GU46"/>
<evidence type="ECO:0000313" key="1">
    <source>
        <dbReference type="EMBL" id="GBM56379.1"/>
    </source>
</evidence>
<dbReference type="Proteomes" id="UP000499080">
    <property type="component" value="Unassembled WGS sequence"/>
</dbReference>
<sequence>MAIGCLQTGRDDMDSSLCLCFSDPCSCNTEKYG</sequence>
<proteinExistence type="predicted"/>
<comment type="caution">
    <text evidence="1">The sequence shown here is derived from an EMBL/GenBank/DDBJ whole genome shotgun (WGS) entry which is preliminary data.</text>
</comment>
<organism evidence="1 2">
    <name type="scientific">Araneus ventricosus</name>
    <name type="common">Orbweaver spider</name>
    <name type="synonym">Epeira ventricosa</name>
    <dbReference type="NCBI Taxonomy" id="182803"/>
    <lineage>
        <taxon>Eukaryota</taxon>
        <taxon>Metazoa</taxon>
        <taxon>Ecdysozoa</taxon>
        <taxon>Arthropoda</taxon>
        <taxon>Chelicerata</taxon>
        <taxon>Arachnida</taxon>
        <taxon>Araneae</taxon>
        <taxon>Araneomorphae</taxon>
        <taxon>Entelegynae</taxon>
        <taxon>Araneoidea</taxon>
        <taxon>Araneidae</taxon>
        <taxon>Araneus</taxon>
    </lineage>
</organism>
<name>A0A4Y2GU46_ARAVE</name>
<evidence type="ECO:0000313" key="2">
    <source>
        <dbReference type="Proteomes" id="UP000499080"/>
    </source>
</evidence>
<gene>
    <name evidence="1" type="ORF">AVEN_132855_1</name>
</gene>
<protein>
    <submittedName>
        <fullName evidence="1">Uncharacterized protein</fullName>
    </submittedName>
</protein>
<reference evidence="1 2" key="1">
    <citation type="journal article" date="2019" name="Sci. Rep.">
        <title>Orb-weaving spider Araneus ventricosus genome elucidates the spidroin gene catalogue.</title>
        <authorList>
            <person name="Kono N."/>
            <person name="Nakamura H."/>
            <person name="Ohtoshi R."/>
            <person name="Moran D.A.P."/>
            <person name="Shinohara A."/>
            <person name="Yoshida Y."/>
            <person name="Fujiwara M."/>
            <person name="Mori M."/>
            <person name="Tomita M."/>
            <person name="Arakawa K."/>
        </authorList>
    </citation>
    <scope>NUCLEOTIDE SEQUENCE [LARGE SCALE GENOMIC DNA]</scope>
</reference>
<keyword evidence="2" id="KW-1185">Reference proteome</keyword>
<dbReference type="EMBL" id="BGPR01001543">
    <property type="protein sequence ID" value="GBM56379.1"/>
    <property type="molecule type" value="Genomic_DNA"/>
</dbReference>
<accession>A0A4Y2GU46</accession>